<reference evidence="2" key="2">
    <citation type="journal article" date="2021" name="Sci. Rep.">
        <title>The distribution of antibiotic resistance genes in chicken gut microbiota commensals.</title>
        <authorList>
            <person name="Juricova H."/>
            <person name="Matiasovicova J."/>
            <person name="Kubasova T."/>
            <person name="Cejkova D."/>
            <person name="Rychlik I."/>
        </authorList>
    </citation>
    <scope>NUCLEOTIDE SEQUENCE</scope>
    <source>
        <strain evidence="2">An582</strain>
    </source>
</reference>
<keyword evidence="1" id="KW-0472">Membrane</keyword>
<feature type="transmembrane region" description="Helical" evidence="1">
    <location>
        <begin position="43"/>
        <end position="66"/>
    </location>
</feature>
<accession>A0A938XCB5</accession>
<evidence type="ECO:0000313" key="3">
    <source>
        <dbReference type="Proteomes" id="UP000705508"/>
    </source>
</evidence>
<keyword evidence="1" id="KW-0812">Transmembrane</keyword>
<protein>
    <submittedName>
        <fullName evidence="2">Uncharacterized protein</fullName>
    </submittedName>
</protein>
<feature type="transmembrane region" description="Helical" evidence="1">
    <location>
        <begin position="7"/>
        <end position="31"/>
    </location>
</feature>
<evidence type="ECO:0000256" key="1">
    <source>
        <dbReference type="SAM" id="Phobius"/>
    </source>
</evidence>
<proteinExistence type="predicted"/>
<dbReference type="EMBL" id="JACJKS010000026">
    <property type="protein sequence ID" value="MBM6949410.1"/>
    <property type="molecule type" value="Genomic_DNA"/>
</dbReference>
<dbReference type="RefSeq" id="WP_204907409.1">
    <property type="nucleotide sequence ID" value="NZ_JACJKS010000026.1"/>
</dbReference>
<name>A0A938XCB5_9CLOT</name>
<sequence length="251" mass="28876">MRKYKKEILYCLTAPIVIVFIMFLVVCLFEYMKIHVPGSREMWIGFIGTVIGGSFTLAGVVVTICAQKDADLETKRLEYMPLLDFEVTEYKPDTDFDLILTVTPDRELITTGFSCLEHKMCSKIVIRSENQKCAFDLSVAGLAVNGKSVGCHSYAFHHVKRRLTGSEKLVWIFDHDTDINLFCLLRIEYRDLFGNRYYQDVPFTYLEVLRDDIGGIRQFLEIRDIKAPVLQTEARPLEEAVGEYMDYAAFC</sequence>
<keyword evidence="1" id="KW-1133">Transmembrane helix</keyword>
<comment type="caution">
    <text evidence="2">The sequence shown here is derived from an EMBL/GenBank/DDBJ whole genome shotgun (WGS) entry which is preliminary data.</text>
</comment>
<organism evidence="2 3">
    <name type="scientific">Mordavella massiliensis</name>
    <dbReference type="NCBI Taxonomy" id="1871024"/>
    <lineage>
        <taxon>Bacteria</taxon>
        <taxon>Bacillati</taxon>
        <taxon>Bacillota</taxon>
        <taxon>Clostridia</taxon>
        <taxon>Eubacteriales</taxon>
        <taxon>Clostridiaceae</taxon>
        <taxon>Mordavella</taxon>
    </lineage>
</organism>
<dbReference type="Proteomes" id="UP000705508">
    <property type="component" value="Unassembled WGS sequence"/>
</dbReference>
<dbReference type="AlphaFoldDB" id="A0A938XCB5"/>
<evidence type="ECO:0000313" key="2">
    <source>
        <dbReference type="EMBL" id="MBM6949410.1"/>
    </source>
</evidence>
<reference evidence="2" key="1">
    <citation type="submission" date="2020-08" db="EMBL/GenBank/DDBJ databases">
        <authorList>
            <person name="Cejkova D."/>
            <person name="Kubasova T."/>
            <person name="Jahodarova E."/>
            <person name="Rychlik I."/>
        </authorList>
    </citation>
    <scope>NUCLEOTIDE SEQUENCE</scope>
    <source>
        <strain evidence="2">An582</strain>
    </source>
</reference>
<gene>
    <name evidence="2" type="ORF">H6A20_12275</name>
</gene>